<dbReference type="InterPro" id="IPR016024">
    <property type="entry name" value="ARM-type_fold"/>
</dbReference>
<comment type="catalytic activity">
    <reaction evidence="1">
        <text>Release of an N-terminal amino acid, Xaa-|-Yaa- from a peptide, amide or arylamide. Xaa is preferably Ala, but may be most amino acids including Pro (slow action). When a terminal hydrophobic residue is followed by a prolyl residue, the two may be released as an intact Xaa-Pro dipeptide.</text>
        <dbReference type="EC" id="3.4.11.2"/>
    </reaction>
</comment>
<dbReference type="eggNOG" id="COG1413">
    <property type="taxonomic scope" value="Bacteria"/>
</dbReference>
<dbReference type="Gene3D" id="1.25.10.10">
    <property type="entry name" value="Leucine-rich Repeat Variant"/>
    <property type="match status" value="1"/>
</dbReference>
<evidence type="ECO:0000256" key="10">
    <source>
        <dbReference type="ARBA" id="ARBA00022833"/>
    </source>
</evidence>
<evidence type="ECO:0000256" key="14">
    <source>
        <dbReference type="SAM" id="SignalP"/>
    </source>
</evidence>
<evidence type="ECO:0000259" key="15">
    <source>
        <dbReference type="Pfam" id="PF01433"/>
    </source>
</evidence>
<dbReference type="GO" id="GO:0042277">
    <property type="term" value="F:peptide binding"/>
    <property type="evidence" value="ECO:0007669"/>
    <property type="project" value="TreeGrafter"/>
</dbReference>
<evidence type="ECO:0000256" key="13">
    <source>
        <dbReference type="ARBA" id="ARBA00031533"/>
    </source>
</evidence>
<dbReference type="GO" id="GO:0043171">
    <property type="term" value="P:peptide catabolic process"/>
    <property type="evidence" value="ECO:0007669"/>
    <property type="project" value="TreeGrafter"/>
</dbReference>
<gene>
    <name evidence="16" type="ORF">OP10G_3220</name>
</gene>
<evidence type="ECO:0000256" key="3">
    <source>
        <dbReference type="ARBA" id="ARBA00010136"/>
    </source>
</evidence>
<dbReference type="SUPFAM" id="SSF63737">
    <property type="entry name" value="Leukotriene A4 hydrolase N-terminal domain"/>
    <property type="match status" value="1"/>
</dbReference>
<keyword evidence="6" id="KW-0031">Aminopeptidase</keyword>
<evidence type="ECO:0000256" key="2">
    <source>
        <dbReference type="ARBA" id="ARBA00001947"/>
    </source>
</evidence>
<evidence type="ECO:0000313" key="17">
    <source>
        <dbReference type="Proteomes" id="UP000027982"/>
    </source>
</evidence>
<feature type="signal peptide" evidence="14">
    <location>
        <begin position="1"/>
        <end position="19"/>
    </location>
</feature>
<dbReference type="AlphaFoldDB" id="A0A068NSV0"/>
<dbReference type="PANTHER" id="PTHR11533">
    <property type="entry name" value="PROTEASE M1 ZINC METALLOPROTEASE"/>
    <property type="match status" value="1"/>
</dbReference>
<dbReference type="SUPFAM" id="SSF48371">
    <property type="entry name" value="ARM repeat"/>
    <property type="match status" value="1"/>
</dbReference>
<dbReference type="Pfam" id="PF01433">
    <property type="entry name" value="Peptidase_M1"/>
    <property type="match status" value="1"/>
</dbReference>
<dbReference type="GO" id="GO:0008270">
    <property type="term" value="F:zinc ion binding"/>
    <property type="evidence" value="ECO:0007669"/>
    <property type="project" value="InterPro"/>
</dbReference>
<dbReference type="eggNOG" id="COG0308">
    <property type="taxonomic scope" value="Bacteria"/>
</dbReference>
<keyword evidence="8" id="KW-0479">Metal-binding</keyword>
<dbReference type="GO" id="GO:0005615">
    <property type="term" value="C:extracellular space"/>
    <property type="evidence" value="ECO:0007669"/>
    <property type="project" value="TreeGrafter"/>
</dbReference>
<dbReference type="RefSeq" id="WP_025229462.1">
    <property type="nucleotide sequence ID" value="NZ_CP007139.1"/>
</dbReference>
<evidence type="ECO:0000313" key="16">
    <source>
        <dbReference type="EMBL" id="AIE86588.1"/>
    </source>
</evidence>
<dbReference type="EMBL" id="CP007139">
    <property type="protein sequence ID" value="AIE86588.1"/>
    <property type="molecule type" value="Genomic_DNA"/>
</dbReference>
<evidence type="ECO:0000256" key="1">
    <source>
        <dbReference type="ARBA" id="ARBA00000098"/>
    </source>
</evidence>
<name>A0A068NSV0_FIMGI</name>
<dbReference type="OrthoDB" id="9814383at2"/>
<dbReference type="InterPro" id="IPR014782">
    <property type="entry name" value="Peptidase_M1_dom"/>
</dbReference>
<keyword evidence="14" id="KW-0732">Signal</keyword>
<dbReference type="GO" id="GO:0006508">
    <property type="term" value="P:proteolysis"/>
    <property type="evidence" value="ECO:0007669"/>
    <property type="project" value="UniProtKB-KW"/>
</dbReference>
<dbReference type="EC" id="3.4.11.2" evidence="4"/>
<dbReference type="Gene3D" id="1.10.390.10">
    <property type="entry name" value="Neutral Protease Domain 2"/>
    <property type="match status" value="1"/>
</dbReference>
<keyword evidence="7" id="KW-0645">Protease</keyword>
<sequence length="792" mass="88335">MRFFPVAGLAIVLSSLAPAQVAPRRLHFAPDRTYDLIKTVTTLDVDADRQRASGSVVATISMLRDGVTSVHFDTSADQVSGVLVDGKPARFTRSGGSLEIDVPPSKRGQVHRLNFRIEGRFFRWTNPTAEEPNRIGFCAEGLAAQPVGWAPPNDLSSTEISLTVPTAWTVISNGSPVSDTPKGSGRHTVAWRLDQPHAGYLNSLAAGPFDLFRDTWRGKPLIMTCPKGMGDRLESTFAPTKEILSFFSDILNFPYPWPKYAQTVVYEHEGYAEEDVSATQYPLYWRQDGGFMSNSREGMNPTAWVIAHETAHQWFGDTVTCKDWGDTWLNEGMATYMEMAYTLHSRGQLESLREFEAYSQRYFDHSRTDFRPVATNFYSDSLGMGGWTTYMKGGTTLDSLRRQIGDKPFYEGLHQYLARHQFSNVESNDLCEDLSEASGVNLHPWFDQWIYKPGHPVIDWSWSYDAARKLAIVHVRQTQDTSRGAPIFDVPTHVALIDDQGLRRTPIHLNAADQTFEIATPSVPKAVIFDPDHDFLRELPKQPWTAEELPYVFLHAPNPIDMEAAMNRLLDGNPTDETLRMIAGRLRRDTQPFPAIRDTSRLVKLGRGVLHDFVVAETSHANYDRRANAVAGLGMSDQPRLHQLLGDDQPYDVVAAALRGLSTLDFASVREFAMTQAAKATYPALRRTALEVLADHQAPGWDAAILETATEHHRPLIRELGLRALSRLPHDDPRVAASLRSALASRDQKIVTDAIDLVGRLKVKALAPELQRMKAQGQHVADVDAALKALAS</sequence>
<dbReference type="KEGG" id="fgi:OP10G_3220"/>
<comment type="cofactor">
    <cofactor evidence="2">
        <name>Zn(2+)</name>
        <dbReference type="ChEBI" id="CHEBI:29105"/>
    </cofactor>
</comment>
<dbReference type="InterPro" id="IPR001930">
    <property type="entry name" value="Peptidase_M1"/>
</dbReference>
<dbReference type="GO" id="GO:0016020">
    <property type="term" value="C:membrane"/>
    <property type="evidence" value="ECO:0007669"/>
    <property type="project" value="TreeGrafter"/>
</dbReference>
<evidence type="ECO:0000256" key="7">
    <source>
        <dbReference type="ARBA" id="ARBA00022670"/>
    </source>
</evidence>
<dbReference type="GO" id="GO:0016285">
    <property type="term" value="F:alanyl aminopeptidase activity"/>
    <property type="evidence" value="ECO:0007669"/>
    <property type="project" value="UniProtKB-EC"/>
</dbReference>
<dbReference type="PRINTS" id="PR00756">
    <property type="entry name" value="ALADIPTASE"/>
</dbReference>
<reference evidence="16 17" key="1">
    <citation type="journal article" date="2014" name="PLoS ONE">
        <title>The first complete genome sequence of the class fimbriimonadia in the phylum armatimonadetes.</title>
        <authorList>
            <person name="Hu Z.Y."/>
            <person name="Wang Y.Z."/>
            <person name="Im W.T."/>
            <person name="Wang S.Y."/>
            <person name="Zhao G.P."/>
            <person name="Zheng H.J."/>
            <person name="Quan Z.X."/>
        </authorList>
    </citation>
    <scope>NUCLEOTIDE SEQUENCE [LARGE SCALE GENOMIC DNA]</scope>
    <source>
        <strain evidence="16">Gsoil 348</strain>
    </source>
</reference>
<dbReference type="SUPFAM" id="SSF55486">
    <property type="entry name" value="Metalloproteases ('zincins'), catalytic domain"/>
    <property type="match status" value="1"/>
</dbReference>
<dbReference type="PANTHER" id="PTHR11533:SF174">
    <property type="entry name" value="PUROMYCIN-SENSITIVE AMINOPEPTIDASE-RELATED"/>
    <property type="match status" value="1"/>
</dbReference>
<dbReference type="HOGENOM" id="CLU_014298_0_1_0"/>
<evidence type="ECO:0000256" key="12">
    <source>
        <dbReference type="ARBA" id="ARBA00029811"/>
    </source>
</evidence>
<protein>
    <recommendedName>
        <fullName evidence="5">Aminopeptidase N</fullName>
        <ecNumber evidence="4">3.4.11.2</ecNumber>
    </recommendedName>
    <alternativeName>
        <fullName evidence="12">Alanine aminopeptidase</fullName>
    </alternativeName>
    <alternativeName>
        <fullName evidence="13">Lysyl aminopeptidase</fullName>
    </alternativeName>
</protein>
<feature type="domain" description="Peptidase M1 membrane alanine aminopeptidase" evidence="15">
    <location>
        <begin position="240"/>
        <end position="449"/>
    </location>
</feature>
<keyword evidence="17" id="KW-1185">Reference proteome</keyword>
<dbReference type="InterPro" id="IPR042097">
    <property type="entry name" value="Aminopeptidase_N-like_N_sf"/>
</dbReference>
<dbReference type="STRING" id="661478.OP10G_3220"/>
<feature type="chain" id="PRO_5001653886" description="Aminopeptidase N" evidence="14">
    <location>
        <begin position="20"/>
        <end position="792"/>
    </location>
</feature>
<accession>A0A068NSV0</accession>
<dbReference type="Gene3D" id="2.60.40.1730">
    <property type="entry name" value="tricorn interacting facor f3 domain"/>
    <property type="match status" value="1"/>
</dbReference>
<comment type="similarity">
    <text evidence="3">Belongs to the peptidase M1 family.</text>
</comment>
<dbReference type="Proteomes" id="UP000027982">
    <property type="component" value="Chromosome"/>
</dbReference>
<dbReference type="CDD" id="cd09603">
    <property type="entry name" value="M1_APN_like"/>
    <property type="match status" value="1"/>
</dbReference>
<keyword evidence="9" id="KW-0378">Hydrolase</keyword>
<evidence type="ECO:0000256" key="9">
    <source>
        <dbReference type="ARBA" id="ARBA00022801"/>
    </source>
</evidence>
<evidence type="ECO:0000256" key="8">
    <source>
        <dbReference type="ARBA" id="ARBA00022723"/>
    </source>
</evidence>
<dbReference type="GO" id="GO:0070006">
    <property type="term" value="F:metalloaminopeptidase activity"/>
    <property type="evidence" value="ECO:0007669"/>
    <property type="project" value="TreeGrafter"/>
</dbReference>
<evidence type="ECO:0000256" key="4">
    <source>
        <dbReference type="ARBA" id="ARBA00012564"/>
    </source>
</evidence>
<organism evidence="16 17">
    <name type="scientific">Fimbriimonas ginsengisoli Gsoil 348</name>
    <dbReference type="NCBI Taxonomy" id="661478"/>
    <lineage>
        <taxon>Bacteria</taxon>
        <taxon>Bacillati</taxon>
        <taxon>Armatimonadota</taxon>
        <taxon>Fimbriimonadia</taxon>
        <taxon>Fimbriimonadales</taxon>
        <taxon>Fimbriimonadaceae</taxon>
        <taxon>Fimbriimonas</taxon>
    </lineage>
</organism>
<dbReference type="InterPro" id="IPR050344">
    <property type="entry name" value="Peptidase_M1_aminopeptidases"/>
</dbReference>
<keyword evidence="11" id="KW-0482">Metalloprotease</keyword>
<evidence type="ECO:0000256" key="5">
    <source>
        <dbReference type="ARBA" id="ARBA00015611"/>
    </source>
</evidence>
<dbReference type="InterPro" id="IPR011989">
    <property type="entry name" value="ARM-like"/>
</dbReference>
<dbReference type="InterPro" id="IPR027268">
    <property type="entry name" value="Peptidase_M4/M1_CTD_sf"/>
</dbReference>
<dbReference type="GO" id="GO:0005737">
    <property type="term" value="C:cytoplasm"/>
    <property type="evidence" value="ECO:0007669"/>
    <property type="project" value="TreeGrafter"/>
</dbReference>
<evidence type="ECO:0000256" key="6">
    <source>
        <dbReference type="ARBA" id="ARBA00022438"/>
    </source>
</evidence>
<evidence type="ECO:0000256" key="11">
    <source>
        <dbReference type="ARBA" id="ARBA00023049"/>
    </source>
</evidence>
<proteinExistence type="inferred from homology"/>
<keyword evidence="10" id="KW-0862">Zinc</keyword>